<gene>
    <name evidence="1" type="ORF">P7K49_020884</name>
</gene>
<comment type="caution">
    <text evidence="1">The sequence shown here is derived from an EMBL/GenBank/DDBJ whole genome shotgun (WGS) entry which is preliminary data.</text>
</comment>
<feature type="non-terminal residue" evidence="1">
    <location>
        <position position="79"/>
    </location>
</feature>
<dbReference type="Proteomes" id="UP001266305">
    <property type="component" value="Unassembled WGS sequence"/>
</dbReference>
<sequence>MLFPSILTGCLGPSGEFGTLLRCGPDVSAAAREDKSAPAPLPVHMGILGHHHALTRLQVSWRHCVGSRERRGKEPSGQT</sequence>
<organism evidence="1 2">
    <name type="scientific">Saguinus oedipus</name>
    <name type="common">Cotton-top tamarin</name>
    <name type="synonym">Oedipomidas oedipus</name>
    <dbReference type="NCBI Taxonomy" id="9490"/>
    <lineage>
        <taxon>Eukaryota</taxon>
        <taxon>Metazoa</taxon>
        <taxon>Chordata</taxon>
        <taxon>Craniata</taxon>
        <taxon>Vertebrata</taxon>
        <taxon>Euteleostomi</taxon>
        <taxon>Mammalia</taxon>
        <taxon>Eutheria</taxon>
        <taxon>Euarchontoglires</taxon>
        <taxon>Primates</taxon>
        <taxon>Haplorrhini</taxon>
        <taxon>Platyrrhini</taxon>
        <taxon>Cebidae</taxon>
        <taxon>Callitrichinae</taxon>
        <taxon>Saguinus</taxon>
    </lineage>
</organism>
<dbReference type="EMBL" id="JASSZA010000010">
    <property type="protein sequence ID" value="KAK2099536.1"/>
    <property type="molecule type" value="Genomic_DNA"/>
</dbReference>
<evidence type="ECO:0000313" key="1">
    <source>
        <dbReference type="EMBL" id="KAK2099536.1"/>
    </source>
</evidence>
<protein>
    <submittedName>
        <fullName evidence="1">Uncharacterized protein</fullName>
    </submittedName>
</protein>
<name>A0ABQ9UR30_SAGOE</name>
<keyword evidence="2" id="KW-1185">Reference proteome</keyword>
<evidence type="ECO:0000313" key="2">
    <source>
        <dbReference type="Proteomes" id="UP001266305"/>
    </source>
</evidence>
<accession>A0ABQ9UR30</accession>
<reference evidence="1 2" key="1">
    <citation type="submission" date="2023-05" db="EMBL/GenBank/DDBJ databases">
        <title>B98-5 Cell Line De Novo Hybrid Assembly: An Optical Mapping Approach.</title>
        <authorList>
            <person name="Kananen K."/>
            <person name="Auerbach J.A."/>
            <person name="Kautto E."/>
            <person name="Blachly J.S."/>
        </authorList>
    </citation>
    <scope>NUCLEOTIDE SEQUENCE [LARGE SCALE GENOMIC DNA]</scope>
    <source>
        <strain evidence="1">B95-8</strain>
        <tissue evidence="1">Cell line</tissue>
    </source>
</reference>
<proteinExistence type="predicted"/>